<dbReference type="AlphaFoldDB" id="J9GJJ8"/>
<gene>
    <name evidence="1" type="ORF">EVA_12125</name>
</gene>
<sequence>MYFSKVLCSSRTRHSFRWPFSSISVKWSFRNAVGQSPSLVLRFWRFCLCFFFGSMGDQFRCRELFGGLLPDCL</sequence>
<evidence type="ECO:0000313" key="1">
    <source>
        <dbReference type="EMBL" id="EJW99769.1"/>
    </source>
</evidence>
<protein>
    <submittedName>
        <fullName evidence="1">Uncharacterized protein</fullName>
    </submittedName>
</protein>
<accession>J9GJJ8</accession>
<reference evidence="1" key="1">
    <citation type="journal article" date="2012" name="PLoS ONE">
        <title>Gene sets for utilization of primary and secondary nutrition supplies in the distal gut of endangered iberian lynx.</title>
        <authorList>
            <person name="Alcaide M."/>
            <person name="Messina E."/>
            <person name="Richter M."/>
            <person name="Bargiela R."/>
            <person name="Peplies J."/>
            <person name="Huws S.A."/>
            <person name="Newbold C.J."/>
            <person name="Golyshin P.N."/>
            <person name="Simon M.A."/>
            <person name="Lopez G."/>
            <person name="Yakimov M.M."/>
            <person name="Ferrer M."/>
        </authorList>
    </citation>
    <scope>NUCLEOTIDE SEQUENCE</scope>
</reference>
<name>J9GJJ8_9ZZZZ</name>
<dbReference type="EMBL" id="AMCI01003660">
    <property type="protein sequence ID" value="EJW99769.1"/>
    <property type="molecule type" value="Genomic_DNA"/>
</dbReference>
<proteinExistence type="predicted"/>
<organism evidence="1">
    <name type="scientific">gut metagenome</name>
    <dbReference type="NCBI Taxonomy" id="749906"/>
    <lineage>
        <taxon>unclassified sequences</taxon>
        <taxon>metagenomes</taxon>
        <taxon>organismal metagenomes</taxon>
    </lineage>
</organism>
<comment type="caution">
    <text evidence="1">The sequence shown here is derived from an EMBL/GenBank/DDBJ whole genome shotgun (WGS) entry which is preliminary data.</text>
</comment>